<dbReference type="NCBIfam" id="TIGR02097">
    <property type="entry name" value="yccV"/>
    <property type="match status" value="1"/>
</dbReference>
<name>A0AA38G0E1_TAXCH</name>
<dbReference type="Gene3D" id="2.30.30.390">
    <property type="entry name" value="Hemimethylated DNA-binding domain"/>
    <property type="match status" value="1"/>
</dbReference>
<proteinExistence type="predicted"/>
<comment type="caution">
    <text evidence="2">The sequence shown here is derived from an EMBL/GenBank/DDBJ whole genome shotgun (WGS) entry which is preliminary data.</text>
</comment>
<gene>
    <name evidence="2" type="ORF">KI387_022544</name>
</gene>
<dbReference type="SMART" id="SM00992">
    <property type="entry name" value="YccV-like"/>
    <property type="match status" value="1"/>
</dbReference>
<dbReference type="InterPro" id="IPR001943">
    <property type="entry name" value="UVR_dom"/>
</dbReference>
<dbReference type="Pfam" id="PF08755">
    <property type="entry name" value="YccV-like"/>
    <property type="match status" value="1"/>
</dbReference>
<accession>A0AA38G0E1</accession>
<protein>
    <recommendedName>
        <fullName evidence="1">Hemimethylated DNA-binding domain-containing protein</fullName>
    </recommendedName>
</protein>
<dbReference type="Proteomes" id="UP000824469">
    <property type="component" value="Unassembled WGS sequence"/>
</dbReference>
<evidence type="ECO:0000313" key="3">
    <source>
        <dbReference type="Proteomes" id="UP000824469"/>
    </source>
</evidence>
<evidence type="ECO:0000313" key="2">
    <source>
        <dbReference type="EMBL" id="KAH9313917.1"/>
    </source>
</evidence>
<dbReference type="InterPro" id="IPR053189">
    <property type="entry name" value="Clp_protease_adapter_ClpF"/>
</dbReference>
<dbReference type="PANTHER" id="PTHR48439:SF1">
    <property type="entry name" value="HEMIMETHYLATED DNA-BINDING DOMAIN-CONTAINING PROTEIN"/>
    <property type="match status" value="1"/>
</dbReference>
<dbReference type="InterPro" id="IPR011722">
    <property type="entry name" value="Hemimethylated_DNA-bd_dom"/>
</dbReference>
<dbReference type="AlphaFoldDB" id="A0AA38G0E1"/>
<dbReference type="SUPFAM" id="SSF141255">
    <property type="entry name" value="YccV-like"/>
    <property type="match status" value="1"/>
</dbReference>
<dbReference type="GO" id="GO:0003677">
    <property type="term" value="F:DNA binding"/>
    <property type="evidence" value="ECO:0007669"/>
    <property type="project" value="InterPro"/>
</dbReference>
<dbReference type="Pfam" id="PF02151">
    <property type="entry name" value="UVR"/>
    <property type="match status" value="1"/>
</dbReference>
<evidence type="ECO:0000259" key="1">
    <source>
        <dbReference type="SMART" id="SM00992"/>
    </source>
</evidence>
<reference evidence="2 3" key="1">
    <citation type="journal article" date="2021" name="Nat. Plants">
        <title>The Taxus genome provides insights into paclitaxel biosynthesis.</title>
        <authorList>
            <person name="Xiong X."/>
            <person name="Gou J."/>
            <person name="Liao Q."/>
            <person name="Li Y."/>
            <person name="Zhou Q."/>
            <person name="Bi G."/>
            <person name="Li C."/>
            <person name="Du R."/>
            <person name="Wang X."/>
            <person name="Sun T."/>
            <person name="Guo L."/>
            <person name="Liang H."/>
            <person name="Lu P."/>
            <person name="Wu Y."/>
            <person name="Zhang Z."/>
            <person name="Ro D.K."/>
            <person name="Shang Y."/>
            <person name="Huang S."/>
            <person name="Yan J."/>
        </authorList>
    </citation>
    <scope>NUCLEOTIDE SEQUENCE [LARGE SCALE GENOMIC DNA]</scope>
    <source>
        <strain evidence="2">Ta-2019</strain>
    </source>
</reference>
<organism evidence="2 3">
    <name type="scientific">Taxus chinensis</name>
    <name type="common">Chinese yew</name>
    <name type="synonym">Taxus wallichiana var. chinensis</name>
    <dbReference type="NCBI Taxonomy" id="29808"/>
    <lineage>
        <taxon>Eukaryota</taxon>
        <taxon>Viridiplantae</taxon>
        <taxon>Streptophyta</taxon>
        <taxon>Embryophyta</taxon>
        <taxon>Tracheophyta</taxon>
        <taxon>Spermatophyta</taxon>
        <taxon>Pinopsida</taxon>
        <taxon>Pinidae</taxon>
        <taxon>Conifers II</taxon>
        <taxon>Cupressales</taxon>
        <taxon>Taxaceae</taxon>
        <taxon>Taxus</taxon>
    </lineage>
</organism>
<sequence>MYVIGTNIVPSAVDTTKCTNQILCGSHSNIFDKVGIGISLNRKHPKLRHALNFSLMRPIYSQRHGLRVITVGISKGNYHGPSAVSEHSESANEDILLFFFQLDLTTRIQCALNLDQYEIAQQLRNKLTEVEQELTRQRESKTGSVLSKDEAQDKAITILHLRTDLQKAIESEDYVYAAKLRDQISNLEADSLAAAARAMAYQNAKYKFRLGQKVRHAIFGYRAVICGMDPLCCESSSWIEHAHIDQLSRGRNQPFYLVLVDVHADPTLLVAYVAEEKLSELDKLDLDRFDHPYVSFLFYGMDSAGDFIPIKKLREKYNRPRHEVHREDNNDDDFDDDK</sequence>
<feature type="non-terminal residue" evidence="2">
    <location>
        <position position="338"/>
    </location>
</feature>
<feature type="domain" description="Hemimethylated DNA-binding" evidence="1">
    <location>
        <begin position="205"/>
        <end position="309"/>
    </location>
</feature>
<dbReference type="InterPro" id="IPR036623">
    <property type="entry name" value="Hemimethylated_DNA-bd_sf"/>
</dbReference>
<keyword evidence="3" id="KW-1185">Reference proteome</keyword>
<dbReference type="PANTHER" id="PTHR48439">
    <property type="entry name" value="HEMIMETHYLATED DNA-BINDING DOMAIN-CONTAINING PROTEIN"/>
    <property type="match status" value="1"/>
</dbReference>
<dbReference type="OMA" id="DMGRFDH"/>
<dbReference type="EMBL" id="JAHRHJ020000005">
    <property type="protein sequence ID" value="KAH9313917.1"/>
    <property type="molecule type" value="Genomic_DNA"/>
</dbReference>